<dbReference type="InterPro" id="IPR001878">
    <property type="entry name" value="Znf_CCHC"/>
</dbReference>
<reference evidence="3" key="2">
    <citation type="submission" date="2021-09" db="EMBL/GenBank/DDBJ databases">
        <authorList>
            <person name="Jia N."/>
            <person name="Wang J."/>
            <person name="Shi W."/>
            <person name="Du L."/>
            <person name="Sun Y."/>
            <person name="Zhan W."/>
            <person name="Jiang J."/>
            <person name="Wang Q."/>
            <person name="Zhang B."/>
            <person name="Ji P."/>
            <person name="Sakyi L.B."/>
            <person name="Cui X."/>
            <person name="Yuan T."/>
            <person name="Jiang B."/>
            <person name="Yang W."/>
            <person name="Lam T.T.-Y."/>
            <person name="Chang Q."/>
            <person name="Ding S."/>
            <person name="Wang X."/>
            <person name="Zhu J."/>
            <person name="Ruan X."/>
            <person name="Zhao L."/>
            <person name="Wei J."/>
            <person name="Que T."/>
            <person name="Du C."/>
            <person name="Cheng J."/>
            <person name="Dai P."/>
            <person name="Han X."/>
            <person name="Huang E."/>
            <person name="Gao Y."/>
            <person name="Liu J."/>
            <person name="Shao H."/>
            <person name="Ye R."/>
            <person name="Li L."/>
            <person name="Wei W."/>
            <person name="Wang X."/>
            <person name="Wang C."/>
            <person name="Huo Q."/>
            <person name="Li W."/>
            <person name="Guo W."/>
            <person name="Chen H."/>
            <person name="Chen S."/>
            <person name="Zhou L."/>
            <person name="Zhou L."/>
            <person name="Ni X."/>
            <person name="Tian J."/>
            <person name="Zhou Y."/>
            <person name="Sheng Y."/>
            <person name="Liu T."/>
            <person name="Pan Y."/>
            <person name="Xia L."/>
            <person name="Li J."/>
            <person name="Zhao F."/>
            <person name="Cao W."/>
        </authorList>
    </citation>
    <scope>NUCLEOTIDE SEQUENCE</scope>
    <source>
        <strain evidence="3">Rsan-2018</strain>
        <tissue evidence="3">Larvae</tissue>
    </source>
</reference>
<feature type="region of interest" description="Disordered" evidence="1">
    <location>
        <begin position="217"/>
        <end position="282"/>
    </location>
</feature>
<dbReference type="AlphaFoldDB" id="A0A9D4PR63"/>
<reference evidence="3" key="1">
    <citation type="journal article" date="2020" name="Cell">
        <title>Large-Scale Comparative Analyses of Tick Genomes Elucidate Their Genetic Diversity and Vector Capacities.</title>
        <authorList>
            <consortium name="Tick Genome and Microbiome Consortium (TIGMIC)"/>
            <person name="Jia N."/>
            <person name="Wang J."/>
            <person name="Shi W."/>
            <person name="Du L."/>
            <person name="Sun Y."/>
            <person name="Zhan W."/>
            <person name="Jiang J.F."/>
            <person name="Wang Q."/>
            <person name="Zhang B."/>
            <person name="Ji P."/>
            <person name="Bell-Sakyi L."/>
            <person name="Cui X.M."/>
            <person name="Yuan T.T."/>
            <person name="Jiang B.G."/>
            <person name="Yang W.F."/>
            <person name="Lam T.T."/>
            <person name="Chang Q.C."/>
            <person name="Ding S.J."/>
            <person name="Wang X.J."/>
            <person name="Zhu J.G."/>
            <person name="Ruan X.D."/>
            <person name="Zhao L."/>
            <person name="Wei J.T."/>
            <person name="Ye R.Z."/>
            <person name="Que T.C."/>
            <person name="Du C.H."/>
            <person name="Zhou Y.H."/>
            <person name="Cheng J.X."/>
            <person name="Dai P.F."/>
            <person name="Guo W.B."/>
            <person name="Han X.H."/>
            <person name="Huang E.J."/>
            <person name="Li L.F."/>
            <person name="Wei W."/>
            <person name="Gao Y.C."/>
            <person name="Liu J.Z."/>
            <person name="Shao H.Z."/>
            <person name="Wang X."/>
            <person name="Wang C.C."/>
            <person name="Yang T.C."/>
            <person name="Huo Q.B."/>
            <person name="Li W."/>
            <person name="Chen H.Y."/>
            <person name="Chen S.E."/>
            <person name="Zhou L.G."/>
            <person name="Ni X.B."/>
            <person name="Tian J.H."/>
            <person name="Sheng Y."/>
            <person name="Liu T."/>
            <person name="Pan Y.S."/>
            <person name="Xia L.Y."/>
            <person name="Li J."/>
            <person name="Zhao F."/>
            <person name="Cao W.C."/>
        </authorList>
    </citation>
    <scope>NUCLEOTIDE SEQUENCE</scope>
    <source>
        <strain evidence="3">Rsan-2018</strain>
    </source>
</reference>
<evidence type="ECO:0000259" key="2">
    <source>
        <dbReference type="SMART" id="SM00343"/>
    </source>
</evidence>
<dbReference type="PANTHER" id="PTHR33198:SF20">
    <property type="entry name" value="RETROTRANSPOSON GAG DOMAIN-CONTAINING PROTEIN"/>
    <property type="match status" value="1"/>
</dbReference>
<feature type="compositionally biased region" description="Low complexity" evidence="1">
    <location>
        <begin position="77"/>
        <end position="88"/>
    </location>
</feature>
<proteinExistence type="predicted"/>
<sequence>MALFEHLSVFLELPGPPPVPWTNWKKMFQAHLEAAGGNDWNDARRASALVSLLGREGQRKYFAATEQEEALTTPSNAASVPASDADSSAPAVSKFDSLVKQLDRLFAASTNPLVERHQFTSRRQLPGESFLDYVTVLKEKAVRCKFGLTYAERVRDQIIHGSSDARVREKLLAYGEELALEKAEEIVRTLEALSLANHAFAPTHTGNVQAVGRGAQYGGARKKHGQSSRGGRDVGRDVTPTFPGGYNATEVPANQDGDFSPKSSTELRAPVPDEKFQGDLEPQSCDRCGSRRHQPSFRNCPARSRRCNMCNARGHFASMCRKTAFVQSVSSRGAVDVAPEQQASTQLNLASTSLVLSSDRPSSYVLS</sequence>
<dbReference type="VEuPathDB" id="VectorBase:RSAN_048771"/>
<comment type="caution">
    <text evidence="3">The sequence shown here is derived from an EMBL/GenBank/DDBJ whole genome shotgun (WGS) entry which is preliminary data.</text>
</comment>
<dbReference type="Gene3D" id="4.10.60.10">
    <property type="entry name" value="Zinc finger, CCHC-type"/>
    <property type="match status" value="1"/>
</dbReference>
<dbReference type="PANTHER" id="PTHR33198">
    <property type="entry name" value="ANK_REP_REGION DOMAIN-CONTAINING PROTEIN-RELATED"/>
    <property type="match status" value="1"/>
</dbReference>
<evidence type="ECO:0000313" key="4">
    <source>
        <dbReference type="Proteomes" id="UP000821837"/>
    </source>
</evidence>
<dbReference type="GO" id="GO:0003676">
    <property type="term" value="F:nucleic acid binding"/>
    <property type="evidence" value="ECO:0007669"/>
    <property type="project" value="InterPro"/>
</dbReference>
<feature type="domain" description="CCHC-type" evidence="2">
    <location>
        <begin position="284"/>
        <end position="302"/>
    </location>
</feature>
<dbReference type="SMART" id="SM00343">
    <property type="entry name" value="ZnF_C2HC"/>
    <property type="match status" value="2"/>
</dbReference>
<keyword evidence="4" id="KW-1185">Reference proteome</keyword>
<name>A0A9D4PR63_RHISA</name>
<gene>
    <name evidence="3" type="ORF">HPB52_004256</name>
</gene>
<organism evidence="3 4">
    <name type="scientific">Rhipicephalus sanguineus</name>
    <name type="common">Brown dog tick</name>
    <name type="synonym">Ixodes sanguineus</name>
    <dbReference type="NCBI Taxonomy" id="34632"/>
    <lineage>
        <taxon>Eukaryota</taxon>
        <taxon>Metazoa</taxon>
        <taxon>Ecdysozoa</taxon>
        <taxon>Arthropoda</taxon>
        <taxon>Chelicerata</taxon>
        <taxon>Arachnida</taxon>
        <taxon>Acari</taxon>
        <taxon>Parasitiformes</taxon>
        <taxon>Ixodida</taxon>
        <taxon>Ixodoidea</taxon>
        <taxon>Ixodidae</taxon>
        <taxon>Rhipicephalinae</taxon>
        <taxon>Rhipicephalus</taxon>
        <taxon>Rhipicephalus</taxon>
    </lineage>
</organism>
<evidence type="ECO:0000256" key="1">
    <source>
        <dbReference type="SAM" id="MobiDB-lite"/>
    </source>
</evidence>
<dbReference type="Proteomes" id="UP000821837">
    <property type="component" value="Chromosome 5"/>
</dbReference>
<dbReference type="EMBL" id="JABSTV010001251">
    <property type="protein sequence ID" value="KAH7951016.1"/>
    <property type="molecule type" value="Genomic_DNA"/>
</dbReference>
<evidence type="ECO:0000313" key="3">
    <source>
        <dbReference type="EMBL" id="KAH7951016.1"/>
    </source>
</evidence>
<dbReference type="GO" id="GO:0008270">
    <property type="term" value="F:zinc ion binding"/>
    <property type="evidence" value="ECO:0007669"/>
    <property type="project" value="InterPro"/>
</dbReference>
<accession>A0A9D4PR63</accession>
<protein>
    <recommendedName>
        <fullName evidence="2">CCHC-type domain-containing protein</fullName>
    </recommendedName>
</protein>
<feature type="domain" description="CCHC-type" evidence="2">
    <location>
        <begin position="306"/>
        <end position="322"/>
    </location>
</feature>
<feature type="region of interest" description="Disordered" evidence="1">
    <location>
        <begin position="66"/>
        <end position="88"/>
    </location>
</feature>